<evidence type="ECO:0000256" key="1">
    <source>
        <dbReference type="SAM" id="SignalP"/>
    </source>
</evidence>
<evidence type="ECO:0000259" key="2">
    <source>
        <dbReference type="Pfam" id="PF09458"/>
    </source>
</evidence>
<dbReference type="KEGG" id="bgt:106069641"/>
<dbReference type="Proteomes" id="UP000076420">
    <property type="component" value="Unassembled WGS sequence"/>
</dbReference>
<dbReference type="RefSeq" id="XP_013084792.2">
    <property type="nucleotide sequence ID" value="XM_013229338.2"/>
</dbReference>
<proteinExistence type="predicted"/>
<name>A0A2C9LGP3_BIOGL</name>
<dbReference type="GO" id="GO:0007155">
    <property type="term" value="P:cell adhesion"/>
    <property type="evidence" value="ECO:0007669"/>
    <property type="project" value="InterPro"/>
</dbReference>
<dbReference type="AlphaFoldDB" id="A0A2C9LGP3"/>
<dbReference type="VEuPathDB" id="VectorBase:BGLB030988"/>
<dbReference type="Pfam" id="PF09458">
    <property type="entry name" value="H_lectin"/>
    <property type="match status" value="1"/>
</dbReference>
<gene>
    <name evidence="3" type="primary">106069641</name>
</gene>
<dbReference type="OrthoDB" id="6121158at2759"/>
<dbReference type="Gene3D" id="2.60.40.2080">
    <property type="match status" value="1"/>
</dbReference>
<protein>
    <recommendedName>
        <fullName evidence="2">H-type lectin domain-containing protein</fullName>
    </recommendedName>
</protein>
<evidence type="ECO:0000313" key="3">
    <source>
        <dbReference type="EnsemblMetazoa" id="BGLB030988-PA"/>
    </source>
</evidence>
<feature type="domain" description="H-type lectin" evidence="2">
    <location>
        <begin position="242"/>
        <end position="304"/>
    </location>
</feature>
<dbReference type="GO" id="GO:0030246">
    <property type="term" value="F:carbohydrate binding"/>
    <property type="evidence" value="ECO:0007669"/>
    <property type="project" value="InterPro"/>
</dbReference>
<feature type="signal peptide" evidence="1">
    <location>
        <begin position="1"/>
        <end position="20"/>
    </location>
</feature>
<dbReference type="EnsemblMetazoa" id="BGLB030988-RA">
    <property type="protein sequence ID" value="BGLB030988-PA"/>
    <property type="gene ID" value="BGLB030988"/>
</dbReference>
<feature type="chain" id="PRO_5013401882" description="H-type lectin domain-containing protein" evidence="1">
    <location>
        <begin position="21"/>
        <end position="306"/>
    </location>
</feature>
<keyword evidence="1" id="KW-0732">Signal</keyword>
<organism evidence="3 4">
    <name type="scientific">Biomphalaria glabrata</name>
    <name type="common">Bloodfluke planorb</name>
    <name type="synonym">Freshwater snail</name>
    <dbReference type="NCBI Taxonomy" id="6526"/>
    <lineage>
        <taxon>Eukaryota</taxon>
        <taxon>Metazoa</taxon>
        <taxon>Spiralia</taxon>
        <taxon>Lophotrochozoa</taxon>
        <taxon>Mollusca</taxon>
        <taxon>Gastropoda</taxon>
        <taxon>Heterobranchia</taxon>
        <taxon>Euthyneura</taxon>
        <taxon>Panpulmonata</taxon>
        <taxon>Hygrophila</taxon>
        <taxon>Lymnaeoidea</taxon>
        <taxon>Planorbidae</taxon>
        <taxon>Biomphalaria</taxon>
    </lineage>
</organism>
<dbReference type="SUPFAM" id="SSF141086">
    <property type="entry name" value="Agglutinin HPA-like"/>
    <property type="match status" value="1"/>
</dbReference>
<evidence type="ECO:0000313" key="4">
    <source>
        <dbReference type="Proteomes" id="UP000076420"/>
    </source>
</evidence>
<dbReference type="InterPro" id="IPR037221">
    <property type="entry name" value="H-type_lectin_dom_sf"/>
</dbReference>
<dbReference type="InterPro" id="IPR019019">
    <property type="entry name" value="H-type_lectin_domain"/>
</dbReference>
<sequence length="306" mass="33863">MMIIHSLFVFTLASLSLTDAEIIRFQSTPLVIQPVLSKHLTLRCSVQDGSSVRRSFGSIFQEMIAPNTTAAYERVNTTYPHLNVTHVTADHVTTKPPITEADVAHVTSIIINKVNRVTNSVDKVADVTPFEAASAGSHFLGLVSVEGNSERSPKQGEKAYLQVKWDYPDYDQAGEYSCEIFGLDSNNLPVSLESALLISSKPATMSDLINYISIQQKVIDNLKAQNIQKGTSNCNTNGYSNQITFSNSFKTPPLVFTTFSDINTGYYTQQSVHWNVTITTVTETYFNYSCIASPTSFIFDWVAIDN</sequence>
<accession>A0A2C9LGP3</accession>
<reference evidence="3" key="1">
    <citation type="submission" date="2020-05" db="UniProtKB">
        <authorList>
            <consortium name="EnsemblMetazoa"/>
        </authorList>
    </citation>
    <scope>IDENTIFICATION</scope>
    <source>
        <strain evidence="3">BB02</strain>
    </source>
</reference>
<dbReference type="VEuPathDB" id="VectorBase:BGLAX_046287"/>